<dbReference type="SUPFAM" id="SSF54236">
    <property type="entry name" value="Ubiquitin-like"/>
    <property type="match status" value="1"/>
</dbReference>
<dbReference type="Pfam" id="PF00240">
    <property type="entry name" value="ubiquitin"/>
    <property type="match status" value="1"/>
</dbReference>
<dbReference type="EMBL" id="CAJNNV010027328">
    <property type="protein sequence ID" value="CAE8620091.1"/>
    <property type="molecule type" value="Genomic_DNA"/>
</dbReference>
<evidence type="ECO:0000259" key="1">
    <source>
        <dbReference type="PROSITE" id="PS50053"/>
    </source>
</evidence>
<reference evidence="2" key="1">
    <citation type="submission" date="2021-02" db="EMBL/GenBank/DDBJ databases">
        <authorList>
            <person name="Dougan E. K."/>
            <person name="Rhodes N."/>
            <person name="Thang M."/>
            <person name="Chan C."/>
        </authorList>
    </citation>
    <scope>NUCLEOTIDE SEQUENCE</scope>
</reference>
<dbReference type="Gene3D" id="3.10.20.90">
    <property type="entry name" value="Phosphatidylinositol 3-kinase Catalytic Subunit, Chain A, domain 1"/>
    <property type="match status" value="1"/>
</dbReference>
<evidence type="ECO:0000313" key="3">
    <source>
        <dbReference type="Proteomes" id="UP000654075"/>
    </source>
</evidence>
<evidence type="ECO:0000313" key="2">
    <source>
        <dbReference type="EMBL" id="CAE8620091.1"/>
    </source>
</evidence>
<keyword evidence="3" id="KW-1185">Reference proteome</keyword>
<dbReference type="AlphaFoldDB" id="A0A813G1B8"/>
<name>A0A813G1B8_POLGL</name>
<dbReference type="PROSITE" id="PS50053">
    <property type="entry name" value="UBIQUITIN_2"/>
    <property type="match status" value="1"/>
</dbReference>
<dbReference type="Proteomes" id="UP000654075">
    <property type="component" value="Unassembled WGS sequence"/>
</dbReference>
<comment type="caution">
    <text evidence="2">The sequence shown here is derived from an EMBL/GenBank/DDBJ whole genome shotgun (WGS) entry which is preliminary data.</text>
</comment>
<dbReference type="CDD" id="cd17039">
    <property type="entry name" value="Ubl_ubiquitin_like"/>
    <property type="match status" value="1"/>
</dbReference>
<accession>A0A813G1B8</accession>
<dbReference type="InterPro" id="IPR029071">
    <property type="entry name" value="Ubiquitin-like_domsf"/>
</dbReference>
<sequence length="104" mass="10772">MALTAVTEGPDPCCGPIAVVGVSGDELCRVSSQQAANVGQLKKIIQELEGTPVTQQWLLVGSRVLLDDDDLPAGSGGEVVIVTLLRAPPPKGVVIKKVTHHSPV</sequence>
<gene>
    <name evidence="2" type="ORF">PGLA1383_LOCUS37659</name>
</gene>
<protein>
    <recommendedName>
        <fullName evidence="1">Ubiquitin-like domain-containing protein</fullName>
    </recommendedName>
</protein>
<organism evidence="2 3">
    <name type="scientific">Polarella glacialis</name>
    <name type="common">Dinoflagellate</name>
    <dbReference type="NCBI Taxonomy" id="89957"/>
    <lineage>
        <taxon>Eukaryota</taxon>
        <taxon>Sar</taxon>
        <taxon>Alveolata</taxon>
        <taxon>Dinophyceae</taxon>
        <taxon>Suessiales</taxon>
        <taxon>Suessiaceae</taxon>
        <taxon>Polarella</taxon>
    </lineage>
</organism>
<dbReference type="InterPro" id="IPR000626">
    <property type="entry name" value="Ubiquitin-like_dom"/>
</dbReference>
<proteinExistence type="predicted"/>
<feature type="domain" description="Ubiquitin-like" evidence="1">
    <location>
        <begin position="17"/>
        <end position="71"/>
    </location>
</feature>